<feature type="compositionally biased region" description="Gly residues" evidence="1">
    <location>
        <begin position="48"/>
        <end position="58"/>
    </location>
</feature>
<sequence length="137" mass="14443">MCKLADPSSSKLPFEPVSDSGDGDGSGDGDDGGGTATVTVTVDDGSGDDGSGSGRTNGYGVYGLSPTIERMPLAQQLSLPFLRNVKIYLYVAPASPHILTVRKAHCFRARCHYPIARFSYHAYSSVSGAPSITEQRK</sequence>
<keyword evidence="3" id="KW-1185">Reference proteome</keyword>
<evidence type="ECO:0000313" key="2">
    <source>
        <dbReference type="EMBL" id="KAF7420632.1"/>
    </source>
</evidence>
<gene>
    <name evidence="2" type="ORF">H0235_010929</name>
</gene>
<organism evidence="2 3">
    <name type="scientific">Vespula pensylvanica</name>
    <name type="common">Western yellow jacket</name>
    <name type="synonym">Wasp</name>
    <dbReference type="NCBI Taxonomy" id="30213"/>
    <lineage>
        <taxon>Eukaryota</taxon>
        <taxon>Metazoa</taxon>
        <taxon>Ecdysozoa</taxon>
        <taxon>Arthropoda</taxon>
        <taxon>Hexapoda</taxon>
        <taxon>Insecta</taxon>
        <taxon>Pterygota</taxon>
        <taxon>Neoptera</taxon>
        <taxon>Endopterygota</taxon>
        <taxon>Hymenoptera</taxon>
        <taxon>Apocrita</taxon>
        <taxon>Aculeata</taxon>
        <taxon>Vespoidea</taxon>
        <taxon>Vespidae</taxon>
        <taxon>Vespinae</taxon>
        <taxon>Vespula</taxon>
    </lineage>
</organism>
<feature type="region of interest" description="Disordered" evidence="1">
    <location>
        <begin position="1"/>
        <end position="58"/>
    </location>
</feature>
<accession>A0A834NY65</accession>
<reference evidence="2" key="1">
    <citation type="journal article" date="2020" name="G3 (Bethesda)">
        <title>High-Quality Assemblies for Three Invasive Social Wasps from the &lt;i&gt;Vespula&lt;/i&gt; Genus.</title>
        <authorList>
            <person name="Harrop T.W.R."/>
            <person name="Guhlin J."/>
            <person name="McLaughlin G.M."/>
            <person name="Permina E."/>
            <person name="Stockwell P."/>
            <person name="Gilligan J."/>
            <person name="Le Lec M.F."/>
            <person name="Gruber M.A.M."/>
            <person name="Quinn O."/>
            <person name="Lovegrove M."/>
            <person name="Duncan E.J."/>
            <person name="Remnant E.J."/>
            <person name="Van Eeckhoven J."/>
            <person name="Graham B."/>
            <person name="Knapp R.A."/>
            <person name="Langford K.W."/>
            <person name="Kronenberg Z."/>
            <person name="Press M.O."/>
            <person name="Eacker S.M."/>
            <person name="Wilson-Rankin E.E."/>
            <person name="Purcell J."/>
            <person name="Lester P.J."/>
            <person name="Dearden P.K."/>
        </authorList>
    </citation>
    <scope>NUCLEOTIDE SEQUENCE</scope>
    <source>
        <strain evidence="2">Volc-1</strain>
    </source>
</reference>
<dbReference type="EMBL" id="JACSDY010000009">
    <property type="protein sequence ID" value="KAF7420632.1"/>
    <property type="molecule type" value="Genomic_DNA"/>
</dbReference>
<evidence type="ECO:0000313" key="3">
    <source>
        <dbReference type="Proteomes" id="UP000600918"/>
    </source>
</evidence>
<protein>
    <submittedName>
        <fullName evidence="2">Uncharacterized protein</fullName>
    </submittedName>
</protein>
<dbReference type="AlphaFoldDB" id="A0A834NY65"/>
<name>A0A834NY65_VESPE</name>
<dbReference type="Proteomes" id="UP000600918">
    <property type="component" value="Unassembled WGS sequence"/>
</dbReference>
<proteinExistence type="predicted"/>
<comment type="caution">
    <text evidence="2">The sequence shown here is derived from an EMBL/GenBank/DDBJ whole genome shotgun (WGS) entry which is preliminary data.</text>
</comment>
<feature type="compositionally biased region" description="Acidic residues" evidence="1">
    <location>
        <begin position="21"/>
        <end position="31"/>
    </location>
</feature>
<evidence type="ECO:0000256" key="1">
    <source>
        <dbReference type="SAM" id="MobiDB-lite"/>
    </source>
</evidence>